<dbReference type="InterPro" id="IPR017937">
    <property type="entry name" value="Thioredoxin_CS"/>
</dbReference>
<keyword evidence="4" id="KW-1185">Reference proteome</keyword>
<protein>
    <submittedName>
        <fullName evidence="3">Thioredoxin</fullName>
    </submittedName>
</protein>
<organism evidence="3 4">
    <name type="scientific">Thermaurantimonas aggregans</name>
    <dbReference type="NCBI Taxonomy" id="2173829"/>
    <lineage>
        <taxon>Bacteria</taxon>
        <taxon>Pseudomonadati</taxon>
        <taxon>Bacteroidota</taxon>
        <taxon>Flavobacteriia</taxon>
        <taxon>Flavobacteriales</taxon>
        <taxon>Schleiferiaceae</taxon>
        <taxon>Thermaurantimonas</taxon>
    </lineage>
</organism>
<comment type="caution">
    <text evidence="3">The sequence shown here is derived from an EMBL/GenBank/DDBJ whole genome shotgun (WGS) entry which is preliminary data.</text>
</comment>
<dbReference type="Proteomes" id="UP000286715">
    <property type="component" value="Unassembled WGS sequence"/>
</dbReference>
<evidence type="ECO:0000256" key="1">
    <source>
        <dbReference type="ARBA" id="ARBA00023284"/>
    </source>
</evidence>
<sequence>MAASSLRAQTKVQWYKFSEVQKLQKKQQKPIFVDVYTNWCGPCKMLDAQTFGDARVAEYLNKHFYPVKFNAEGNDTIVFQGKVYINENYDPSRAYSRNATHPFAGYFAVQGGGLAYPTTAYMDADLKHLVQPIQGFLTPQYIEPILKYFGSKAYLNKSFEDFMKDFKPEWN</sequence>
<dbReference type="PROSITE" id="PS00194">
    <property type="entry name" value="THIOREDOXIN_1"/>
    <property type="match status" value="1"/>
</dbReference>
<dbReference type="EMBL" id="BHZE01000031">
    <property type="protein sequence ID" value="GCD78678.1"/>
    <property type="molecule type" value="Genomic_DNA"/>
</dbReference>
<dbReference type="InterPro" id="IPR004879">
    <property type="entry name" value="Ssp411-like_TRX"/>
</dbReference>
<accession>A0A401XNT0</accession>
<proteinExistence type="predicted"/>
<evidence type="ECO:0000313" key="3">
    <source>
        <dbReference type="EMBL" id="GCD78678.1"/>
    </source>
</evidence>
<dbReference type="Gene3D" id="3.40.30.10">
    <property type="entry name" value="Glutaredoxin"/>
    <property type="match status" value="1"/>
</dbReference>
<keyword evidence="1" id="KW-0676">Redox-active center</keyword>
<reference evidence="3 4" key="1">
    <citation type="submission" date="2018-11" db="EMBL/GenBank/DDBJ databases">
        <title>Schleiferia aggregans sp. nov., a moderately thermophilic heterotrophic bacterium isolated from microbial mats at a terrestrial hot spring.</title>
        <authorList>
            <person name="Iino T."/>
            <person name="Ohkuma M."/>
            <person name="Haruta S."/>
        </authorList>
    </citation>
    <scope>NUCLEOTIDE SEQUENCE [LARGE SCALE GENOMIC DNA]</scope>
    <source>
        <strain evidence="3 4">LA</strain>
    </source>
</reference>
<dbReference type="Pfam" id="PF03190">
    <property type="entry name" value="Thioredox_DsbH"/>
    <property type="match status" value="1"/>
</dbReference>
<dbReference type="InterPro" id="IPR036249">
    <property type="entry name" value="Thioredoxin-like_sf"/>
</dbReference>
<evidence type="ECO:0000313" key="4">
    <source>
        <dbReference type="Proteomes" id="UP000286715"/>
    </source>
</evidence>
<feature type="domain" description="Spermatogenesis-associated protein 20-like TRX" evidence="2">
    <location>
        <begin position="8"/>
        <end position="72"/>
    </location>
</feature>
<evidence type="ECO:0000259" key="2">
    <source>
        <dbReference type="Pfam" id="PF03190"/>
    </source>
</evidence>
<dbReference type="AlphaFoldDB" id="A0A401XNT0"/>
<gene>
    <name evidence="3" type="ORF">JCM31826_21600</name>
</gene>
<name>A0A401XNT0_9FLAO</name>
<dbReference type="SUPFAM" id="SSF52833">
    <property type="entry name" value="Thioredoxin-like"/>
    <property type="match status" value="1"/>
</dbReference>